<keyword evidence="5" id="KW-0598">Phosphotransferase system</keyword>
<keyword evidence="4" id="KW-0808">Transferase</keyword>
<dbReference type="GO" id="GO:0009401">
    <property type="term" value="P:phosphoenolpyruvate-dependent sugar phosphotransferase system"/>
    <property type="evidence" value="ECO:0007669"/>
    <property type="project" value="UniProtKB-KW"/>
</dbReference>
<gene>
    <name evidence="8" type="ORF">NC661_20125</name>
</gene>
<reference evidence="8" key="1">
    <citation type="submission" date="2022-06" db="EMBL/GenBank/DDBJ databases">
        <title>Aquibacillus sp. a new bacterium isolated from soil saline samples.</title>
        <authorList>
            <person name="Galisteo C."/>
            <person name="De La Haba R."/>
            <person name="Sanchez-Porro C."/>
            <person name="Ventosa A."/>
        </authorList>
    </citation>
    <scope>NUCLEOTIDE SEQUENCE</scope>
    <source>
        <strain evidence="8">JCM 12387</strain>
    </source>
</reference>
<dbReference type="SUPFAM" id="SSF51261">
    <property type="entry name" value="Duplicated hybrid motif"/>
    <property type="match status" value="1"/>
</dbReference>
<dbReference type="InterPro" id="IPR001127">
    <property type="entry name" value="PTS_EIIA_1_perm"/>
</dbReference>
<evidence type="ECO:0000256" key="3">
    <source>
        <dbReference type="ARBA" id="ARBA00022597"/>
    </source>
</evidence>
<dbReference type="PANTHER" id="PTHR45008:SF1">
    <property type="entry name" value="PTS SYSTEM GLUCOSE-SPECIFIC EIIA COMPONENT"/>
    <property type="match status" value="1"/>
</dbReference>
<name>A0A9X4ALP8_9BACI</name>
<proteinExistence type="predicted"/>
<accession>A0A9X4ALP8</accession>
<comment type="subcellular location">
    <subcellularLocation>
        <location evidence="1">Cytoplasm</location>
    </subcellularLocation>
</comment>
<dbReference type="InterPro" id="IPR050890">
    <property type="entry name" value="PTS_EIIA_component"/>
</dbReference>
<evidence type="ECO:0000256" key="1">
    <source>
        <dbReference type="ARBA" id="ARBA00004496"/>
    </source>
</evidence>
<dbReference type="PROSITE" id="PS51093">
    <property type="entry name" value="PTS_EIIA_TYPE_1"/>
    <property type="match status" value="1"/>
</dbReference>
<dbReference type="Gene3D" id="2.70.70.10">
    <property type="entry name" value="Glucose Permease (Domain IIA)"/>
    <property type="match status" value="1"/>
</dbReference>
<dbReference type="PROSITE" id="PS00371">
    <property type="entry name" value="PTS_EIIA_TYPE_1_HIS"/>
    <property type="match status" value="1"/>
</dbReference>
<feature type="domain" description="PTS EIIA type-1" evidence="7">
    <location>
        <begin position="31"/>
        <end position="135"/>
    </location>
</feature>
<dbReference type="InterPro" id="IPR011055">
    <property type="entry name" value="Dup_hybrid_motif"/>
</dbReference>
<evidence type="ECO:0000256" key="5">
    <source>
        <dbReference type="ARBA" id="ARBA00022683"/>
    </source>
</evidence>
<keyword evidence="6" id="KW-0418">Kinase</keyword>
<evidence type="ECO:0000313" key="8">
    <source>
        <dbReference type="EMBL" id="MDC3422665.1"/>
    </source>
</evidence>
<evidence type="ECO:0000259" key="7">
    <source>
        <dbReference type="PROSITE" id="PS51093"/>
    </source>
</evidence>
<dbReference type="GO" id="GO:0016301">
    <property type="term" value="F:kinase activity"/>
    <property type="evidence" value="ECO:0007669"/>
    <property type="project" value="UniProtKB-KW"/>
</dbReference>
<dbReference type="Pfam" id="PF00358">
    <property type="entry name" value="PTS_EIIA_1"/>
    <property type="match status" value="1"/>
</dbReference>
<dbReference type="PANTHER" id="PTHR45008">
    <property type="entry name" value="PTS SYSTEM GLUCOSE-SPECIFIC EIIA COMPONENT"/>
    <property type="match status" value="1"/>
</dbReference>
<evidence type="ECO:0000256" key="2">
    <source>
        <dbReference type="ARBA" id="ARBA00022448"/>
    </source>
</evidence>
<evidence type="ECO:0000256" key="6">
    <source>
        <dbReference type="ARBA" id="ARBA00022777"/>
    </source>
</evidence>
<dbReference type="EMBL" id="JAMQJZ010000025">
    <property type="protein sequence ID" value="MDC3422665.1"/>
    <property type="molecule type" value="Genomic_DNA"/>
</dbReference>
<evidence type="ECO:0000313" key="9">
    <source>
        <dbReference type="Proteomes" id="UP001145072"/>
    </source>
</evidence>
<evidence type="ECO:0000256" key="4">
    <source>
        <dbReference type="ARBA" id="ARBA00022679"/>
    </source>
</evidence>
<keyword evidence="3 8" id="KW-0762">Sugar transport</keyword>
<dbReference type="AlphaFoldDB" id="A0A9X4ALP8"/>
<keyword evidence="9" id="KW-1185">Reference proteome</keyword>
<dbReference type="RefSeq" id="WP_259871878.1">
    <property type="nucleotide sequence ID" value="NZ_JAMQJZ010000025.1"/>
</dbReference>
<dbReference type="NCBIfam" id="TIGR00830">
    <property type="entry name" value="PTBA"/>
    <property type="match status" value="1"/>
</dbReference>
<comment type="caution">
    <text evidence="8">The sequence shown here is derived from an EMBL/GenBank/DDBJ whole genome shotgun (WGS) entry which is preliminary data.</text>
</comment>
<protein>
    <submittedName>
        <fullName evidence="8">PTS glucose transporter subunit IIA</fullName>
    </submittedName>
</protein>
<dbReference type="Proteomes" id="UP001145072">
    <property type="component" value="Unassembled WGS sequence"/>
</dbReference>
<sequence length="162" mass="17903">MIKSLFKKKDKIIEITSPLTGELVELEDVPDQVFSQKMMGDGFAIKPTDRKVVSPIDGEVFDIFQTKHAISLKSKEGLEVLIHMGLETVALNGEGFDIKVSKGQKITKGTELADFDLDKMKELDVKTITPVIFTNSDDFEVQEKQTGQVSVGQENVVTVASK</sequence>
<organism evidence="8 9">
    <name type="scientific">Aquibacillus koreensis</name>
    <dbReference type="NCBI Taxonomy" id="279446"/>
    <lineage>
        <taxon>Bacteria</taxon>
        <taxon>Bacillati</taxon>
        <taxon>Bacillota</taxon>
        <taxon>Bacilli</taxon>
        <taxon>Bacillales</taxon>
        <taxon>Bacillaceae</taxon>
        <taxon>Aquibacillus</taxon>
    </lineage>
</organism>
<dbReference type="GO" id="GO:0005737">
    <property type="term" value="C:cytoplasm"/>
    <property type="evidence" value="ECO:0007669"/>
    <property type="project" value="UniProtKB-SubCell"/>
</dbReference>
<dbReference type="FunFam" id="2.70.70.10:FF:000001">
    <property type="entry name" value="PTS system glucose-specific IIA component"/>
    <property type="match status" value="1"/>
</dbReference>
<keyword evidence="2" id="KW-0813">Transport</keyword>